<evidence type="ECO:0000313" key="3">
    <source>
        <dbReference type="Proteomes" id="UP000593560"/>
    </source>
</evidence>
<evidence type="ECO:0000313" key="2">
    <source>
        <dbReference type="EMBL" id="MBA0803787.1"/>
    </source>
</evidence>
<keyword evidence="3" id="KW-1185">Reference proteome</keyword>
<dbReference type="InterPro" id="IPR014722">
    <property type="entry name" value="Rib_uL2_dom2"/>
</dbReference>
<dbReference type="InterPro" id="IPR008991">
    <property type="entry name" value="Translation_prot_SH3-like_sf"/>
</dbReference>
<reference evidence="2 3" key="1">
    <citation type="journal article" date="2019" name="Genome Biol. Evol.">
        <title>Insights into the evolution of the New World diploid cottons (Gossypium, subgenus Houzingenia) based on genome sequencing.</title>
        <authorList>
            <person name="Grover C.E."/>
            <person name="Arick M.A. 2nd"/>
            <person name="Thrash A."/>
            <person name="Conover J.L."/>
            <person name="Sanders W.S."/>
            <person name="Peterson D.G."/>
            <person name="Frelichowski J.E."/>
            <person name="Scheffler J.A."/>
            <person name="Scheffler B.E."/>
            <person name="Wendel J.F."/>
        </authorList>
    </citation>
    <scope>NUCLEOTIDE SEQUENCE [LARGE SCALE GENOMIC DNA]</scope>
    <source>
        <strain evidence="2">0</strain>
        <tissue evidence="2">Leaf</tissue>
    </source>
</reference>
<organism evidence="2 3">
    <name type="scientific">Gossypium harknessii</name>
    <dbReference type="NCBI Taxonomy" id="34285"/>
    <lineage>
        <taxon>Eukaryota</taxon>
        <taxon>Viridiplantae</taxon>
        <taxon>Streptophyta</taxon>
        <taxon>Embryophyta</taxon>
        <taxon>Tracheophyta</taxon>
        <taxon>Spermatophyta</taxon>
        <taxon>Magnoliopsida</taxon>
        <taxon>eudicotyledons</taxon>
        <taxon>Gunneridae</taxon>
        <taxon>Pentapetalae</taxon>
        <taxon>rosids</taxon>
        <taxon>malvids</taxon>
        <taxon>Malvales</taxon>
        <taxon>Malvaceae</taxon>
        <taxon>Malvoideae</taxon>
        <taxon>Gossypium</taxon>
    </lineage>
</organism>
<accession>A0A7J9H1R3</accession>
<dbReference type="Proteomes" id="UP000593560">
    <property type="component" value="Unassembled WGS sequence"/>
</dbReference>
<dbReference type="OrthoDB" id="1848840at2759"/>
<gene>
    <name evidence="2" type="ORF">Gohar_013958</name>
</gene>
<comment type="caution">
    <text evidence="2">The sequence shown here is derived from an EMBL/GenBank/DDBJ whole genome shotgun (WGS) entry which is preliminary data.</text>
</comment>
<sequence>MVRARLVGIKAKGKGMEKGEAKMGHRVTSGKGQAQEDVGSSTLKHIILLFMDWGGIIDTRAAGAVANLIAKEGKSATLRLPSGEVRLISKNCSETVR</sequence>
<dbReference type="AlphaFoldDB" id="A0A7J9H1R3"/>
<name>A0A7J9H1R3_9ROSI</name>
<dbReference type="Gene3D" id="2.30.30.30">
    <property type="match status" value="1"/>
</dbReference>
<feature type="compositionally biased region" description="Basic and acidic residues" evidence="1">
    <location>
        <begin position="14"/>
        <end position="23"/>
    </location>
</feature>
<feature type="region of interest" description="Disordered" evidence="1">
    <location>
        <begin position="13"/>
        <end position="36"/>
    </location>
</feature>
<dbReference type="SUPFAM" id="SSF50104">
    <property type="entry name" value="Translation proteins SH3-like domain"/>
    <property type="match status" value="1"/>
</dbReference>
<protein>
    <submittedName>
        <fullName evidence="2">Uncharacterized protein</fullName>
    </submittedName>
</protein>
<evidence type="ECO:0000256" key="1">
    <source>
        <dbReference type="SAM" id="MobiDB-lite"/>
    </source>
</evidence>
<dbReference type="EMBL" id="JABFAD010000007">
    <property type="protein sequence ID" value="MBA0803787.1"/>
    <property type="molecule type" value="Genomic_DNA"/>
</dbReference>
<proteinExistence type="predicted"/>